<dbReference type="Pfam" id="PF01335">
    <property type="entry name" value="DED"/>
    <property type="match status" value="1"/>
</dbReference>
<feature type="region of interest" description="Disordered" evidence="5">
    <location>
        <begin position="232"/>
        <end position="260"/>
    </location>
</feature>
<evidence type="ECO:0000259" key="7">
    <source>
        <dbReference type="PROSITE" id="PS50207"/>
    </source>
</evidence>
<keyword evidence="3" id="KW-0677">Repeat</keyword>
<protein>
    <recommendedName>
        <fullName evidence="11">Caspase family p20 domain-containing protein</fullName>
    </recommendedName>
</protein>
<dbReference type="STRING" id="33528.ENSGAFP00000017781"/>
<feature type="domain" description="DED" evidence="6">
    <location>
        <begin position="1"/>
        <end position="69"/>
    </location>
</feature>
<dbReference type="Proteomes" id="UP000250572">
    <property type="component" value="Unassembled WGS sequence"/>
</dbReference>
<dbReference type="SUPFAM" id="SSF52129">
    <property type="entry name" value="Caspase-like"/>
    <property type="match status" value="1"/>
</dbReference>
<evidence type="ECO:0000313" key="10">
    <source>
        <dbReference type="Proteomes" id="UP000250572"/>
    </source>
</evidence>
<evidence type="ECO:0000256" key="2">
    <source>
        <dbReference type="ARBA" id="ARBA00022703"/>
    </source>
</evidence>
<gene>
    <name evidence="9" type="ORF">CCH79_00011375</name>
</gene>
<reference evidence="9 10" key="1">
    <citation type="journal article" date="2018" name="G3 (Bethesda)">
        <title>A High-Quality Reference Genome for the Invasive Mosquitofish Gambusia affinis Using a Chicago Library.</title>
        <authorList>
            <person name="Hoffberg S.L."/>
            <person name="Troendle N.J."/>
            <person name="Glenn T.C."/>
            <person name="Mahmud O."/>
            <person name="Louha S."/>
            <person name="Chalopin D."/>
            <person name="Bennetzen J.L."/>
            <person name="Mauricio R."/>
        </authorList>
    </citation>
    <scope>NUCLEOTIDE SEQUENCE [LARGE SCALE GENOMIC DNA]</scope>
    <source>
        <strain evidence="9">NE01/NJP1002.9</strain>
        <tissue evidence="9">Muscle</tissue>
    </source>
</reference>
<dbReference type="InterPro" id="IPR029030">
    <property type="entry name" value="Caspase-like_dom_sf"/>
</dbReference>
<dbReference type="InterPro" id="IPR001875">
    <property type="entry name" value="DED_dom"/>
</dbReference>
<dbReference type="InterPro" id="IPR015917">
    <property type="entry name" value="Pept_C14A"/>
</dbReference>
<dbReference type="InterPro" id="IPR001309">
    <property type="entry name" value="Pept_C14_p20"/>
</dbReference>
<comment type="caution">
    <text evidence="9">The sequence shown here is derived from an EMBL/GenBank/DDBJ whole genome shotgun (WGS) entry which is preliminary data.</text>
</comment>
<evidence type="ECO:0008006" key="11">
    <source>
        <dbReference type="Google" id="ProtNLM"/>
    </source>
</evidence>
<dbReference type="EMBL" id="NHOQ01002364">
    <property type="protein sequence ID" value="PWA17478.1"/>
    <property type="molecule type" value="Genomic_DNA"/>
</dbReference>
<feature type="compositionally biased region" description="Basic and acidic residues" evidence="5">
    <location>
        <begin position="304"/>
        <end position="318"/>
    </location>
</feature>
<accession>A0A315V233</accession>
<keyword evidence="10" id="KW-1185">Reference proteome</keyword>
<dbReference type="SUPFAM" id="SSF47986">
    <property type="entry name" value="DEATH domain"/>
    <property type="match status" value="1"/>
</dbReference>
<evidence type="ECO:0000259" key="6">
    <source>
        <dbReference type="PROSITE" id="PS50168"/>
    </source>
</evidence>
<dbReference type="PANTHER" id="PTHR48169">
    <property type="entry name" value="DED DOMAIN-CONTAINING PROTEIN"/>
    <property type="match status" value="1"/>
</dbReference>
<dbReference type="GO" id="GO:0006508">
    <property type="term" value="P:proteolysis"/>
    <property type="evidence" value="ECO:0007669"/>
    <property type="project" value="InterPro"/>
</dbReference>
<keyword evidence="2" id="KW-0053">Apoptosis</keyword>
<dbReference type="SMART" id="SM00115">
    <property type="entry name" value="CASc"/>
    <property type="match status" value="1"/>
</dbReference>
<evidence type="ECO:0000256" key="5">
    <source>
        <dbReference type="SAM" id="MobiDB-lite"/>
    </source>
</evidence>
<dbReference type="GO" id="GO:0042981">
    <property type="term" value="P:regulation of apoptotic process"/>
    <property type="evidence" value="ECO:0007669"/>
    <property type="project" value="InterPro"/>
</dbReference>
<dbReference type="PROSITE" id="PS50207">
    <property type="entry name" value="CASPASE_P10"/>
    <property type="match status" value="1"/>
</dbReference>
<dbReference type="Gene3D" id="3.40.50.1460">
    <property type="match status" value="1"/>
</dbReference>
<dbReference type="PROSITE" id="PS50168">
    <property type="entry name" value="DED"/>
    <property type="match status" value="1"/>
</dbReference>
<dbReference type="Gene3D" id="1.10.533.10">
    <property type="entry name" value="Death Domain, Fas"/>
    <property type="match status" value="1"/>
</dbReference>
<dbReference type="InterPro" id="IPR011600">
    <property type="entry name" value="Pept_C14_caspase"/>
</dbReference>
<dbReference type="Pfam" id="PF00656">
    <property type="entry name" value="Peptidase_C14"/>
    <property type="match status" value="1"/>
</dbReference>
<feature type="compositionally biased region" description="Polar residues" evidence="5">
    <location>
        <begin position="242"/>
        <end position="256"/>
    </location>
</feature>
<feature type="domain" description="Caspase family p10" evidence="7">
    <location>
        <begin position="251"/>
        <end position="299"/>
    </location>
</feature>
<name>A0A315V233_GAMAF</name>
<evidence type="ECO:0000256" key="4">
    <source>
        <dbReference type="RuleBase" id="RU003971"/>
    </source>
</evidence>
<dbReference type="PROSITE" id="PS50208">
    <property type="entry name" value="CASPASE_P20"/>
    <property type="match status" value="1"/>
</dbReference>
<feature type="region of interest" description="Disordered" evidence="5">
    <location>
        <begin position="73"/>
        <end position="98"/>
    </location>
</feature>
<sequence>MDLTNNYVEKMKFLLGDHIAKRQLDTCKTALNVFAEMEKAGMITKNNVDKLHDLMIDIENKPLEHTVKRFKDRLPPTGAEGGVNNHNGQQAKAPPEDTDEFYSLTQDPRGLCVIINNEDFKGPKYKKRLGSKKDNENLSNLFKRFGFVPEIHEDLTADKITETLKELCKRDFSKDDALVVCLLSHGEKGAIIGIDEKDVMLEQIFESFKNVSTLFGKPKLFFIQACQQEVSQRTNREEPSKETSSNSVYSDASRPSTDGDILIGMATVPNSIAFRHTENGSIYIQVLCQELKNAAESVHSSKHKGPETGKERGEDTRKMSVGSGNRTHDGRVEDPRPPNVGCAIPYATTARPDCIPPDSTQQPSSLHSSWKTLSQLLHIGPDCFSLSRT</sequence>
<evidence type="ECO:0000259" key="8">
    <source>
        <dbReference type="PROSITE" id="PS50208"/>
    </source>
</evidence>
<comment type="similarity">
    <text evidence="1 4">Belongs to the peptidase C14A family.</text>
</comment>
<evidence type="ECO:0000256" key="3">
    <source>
        <dbReference type="ARBA" id="ARBA00022737"/>
    </source>
</evidence>
<organism evidence="9 10">
    <name type="scientific">Gambusia affinis</name>
    <name type="common">Western mosquitofish</name>
    <name type="synonym">Heterandria affinis</name>
    <dbReference type="NCBI Taxonomy" id="33528"/>
    <lineage>
        <taxon>Eukaryota</taxon>
        <taxon>Metazoa</taxon>
        <taxon>Chordata</taxon>
        <taxon>Craniata</taxon>
        <taxon>Vertebrata</taxon>
        <taxon>Euteleostomi</taxon>
        <taxon>Actinopterygii</taxon>
        <taxon>Neopterygii</taxon>
        <taxon>Teleostei</taxon>
        <taxon>Neoteleostei</taxon>
        <taxon>Acanthomorphata</taxon>
        <taxon>Ovalentaria</taxon>
        <taxon>Atherinomorphae</taxon>
        <taxon>Cyprinodontiformes</taxon>
        <taxon>Poeciliidae</taxon>
        <taxon>Poeciliinae</taxon>
        <taxon>Gambusia</taxon>
    </lineage>
</organism>
<dbReference type="GO" id="GO:0006915">
    <property type="term" value="P:apoptotic process"/>
    <property type="evidence" value="ECO:0007669"/>
    <property type="project" value="UniProtKB-KW"/>
</dbReference>
<dbReference type="AlphaFoldDB" id="A0A315V233"/>
<dbReference type="GO" id="GO:0005737">
    <property type="term" value="C:cytoplasm"/>
    <property type="evidence" value="ECO:0007669"/>
    <property type="project" value="UniProtKB-ARBA"/>
</dbReference>
<evidence type="ECO:0000313" key="9">
    <source>
        <dbReference type="EMBL" id="PWA17478.1"/>
    </source>
</evidence>
<dbReference type="InterPro" id="IPR011029">
    <property type="entry name" value="DEATH-like_dom_sf"/>
</dbReference>
<dbReference type="PRINTS" id="PR00376">
    <property type="entry name" value="IL1BCENZYME"/>
</dbReference>
<dbReference type="PANTHER" id="PTHR48169:SF7">
    <property type="entry name" value="CASPASE 10"/>
    <property type="match status" value="1"/>
</dbReference>
<proteinExistence type="inferred from homology"/>
<dbReference type="InterPro" id="IPR002138">
    <property type="entry name" value="Pept_C14_p10"/>
</dbReference>
<feature type="domain" description="Caspase family p20" evidence="8">
    <location>
        <begin position="108"/>
        <end position="230"/>
    </location>
</feature>
<feature type="region of interest" description="Disordered" evidence="5">
    <location>
        <begin position="296"/>
        <end position="345"/>
    </location>
</feature>
<dbReference type="GO" id="GO:0051604">
    <property type="term" value="P:protein maturation"/>
    <property type="evidence" value="ECO:0007669"/>
    <property type="project" value="UniProtKB-ARBA"/>
</dbReference>
<dbReference type="GO" id="GO:0004197">
    <property type="term" value="F:cysteine-type endopeptidase activity"/>
    <property type="evidence" value="ECO:0007669"/>
    <property type="project" value="InterPro"/>
</dbReference>
<evidence type="ECO:0000256" key="1">
    <source>
        <dbReference type="ARBA" id="ARBA00010134"/>
    </source>
</evidence>
<feature type="compositionally biased region" description="Basic and acidic residues" evidence="5">
    <location>
        <begin position="326"/>
        <end position="336"/>
    </location>
</feature>